<reference evidence="1 2" key="1">
    <citation type="submission" date="2018-04" db="EMBL/GenBank/DDBJ databases">
        <title>The genome sequence of Caulobacter sp. 736.</title>
        <authorList>
            <person name="Gao J."/>
            <person name="Sun J."/>
        </authorList>
    </citation>
    <scope>NUCLEOTIDE SEQUENCE [LARGE SCALE GENOMIC DNA]</scope>
    <source>
        <strain evidence="1 2">736</strain>
    </source>
</reference>
<dbReference type="AlphaFoldDB" id="A0A2T9JTX0"/>
<protein>
    <submittedName>
        <fullName evidence="1">Uncharacterized protein</fullName>
    </submittedName>
</protein>
<dbReference type="EMBL" id="QDKP01000014">
    <property type="protein sequence ID" value="PVM87001.1"/>
    <property type="molecule type" value="Genomic_DNA"/>
</dbReference>
<gene>
    <name evidence="1" type="ORF">DDF65_05065</name>
</gene>
<name>A0A2T9JTX0_9CAUL</name>
<proteinExistence type="predicted"/>
<accession>A0A2T9JTX0</accession>
<dbReference type="Proteomes" id="UP000244913">
    <property type="component" value="Unassembled WGS sequence"/>
</dbReference>
<sequence>MRHKAFLLRKEARCLTDRTCEELAELWRSVFGEAPPIITDRELTVEVLVRCLPVVEPYAPQAPAKAQLDRKAS</sequence>
<comment type="caution">
    <text evidence="1">The sequence shown here is derived from an EMBL/GenBank/DDBJ whole genome shotgun (WGS) entry which is preliminary data.</text>
</comment>
<organism evidence="1 2">
    <name type="scientific">Caulobacter radicis</name>
    <dbReference type="NCBI Taxonomy" id="2172650"/>
    <lineage>
        <taxon>Bacteria</taxon>
        <taxon>Pseudomonadati</taxon>
        <taxon>Pseudomonadota</taxon>
        <taxon>Alphaproteobacteria</taxon>
        <taxon>Caulobacterales</taxon>
        <taxon>Caulobacteraceae</taxon>
        <taxon>Caulobacter</taxon>
    </lineage>
</organism>
<evidence type="ECO:0000313" key="1">
    <source>
        <dbReference type="EMBL" id="PVM87001.1"/>
    </source>
</evidence>
<keyword evidence="2" id="KW-1185">Reference proteome</keyword>
<evidence type="ECO:0000313" key="2">
    <source>
        <dbReference type="Proteomes" id="UP000244913"/>
    </source>
</evidence>